<feature type="transmembrane region" description="Helical" evidence="6">
    <location>
        <begin position="231"/>
        <end position="253"/>
    </location>
</feature>
<keyword evidence="3 6" id="KW-1133">Transmembrane helix</keyword>
<reference evidence="8" key="2">
    <citation type="submission" date="2010-05" db="EMBL/GenBank/DDBJ databases">
        <title>The Genome Sequence of Magnaporthe poae strain ATCC 64411.</title>
        <authorList>
            <consortium name="The Broad Institute Genome Sequencing Platform"/>
            <consortium name="Broad Institute Genome Sequencing Center for Infectious Disease"/>
            <person name="Ma L.-J."/>
            <person name="Dead R."/>
            <person name="Young S."/>
            <person name="Zeng Q."/>
            <person name="Koehrsen M."/>
            <person name="Alvarado L."/>
            <person name="Berlin A."/>
            <person name="Chapman S.B."/>
            <person name="Chen Z."/>
            <person name="Freedman E."/>
            <person name="Gellesch M."/>
            <person name="Goldberg J."/>
            <person name="Griggs A."/>
            <person name="Gujja S."/>
            <person name="Heilman E.R."/>
            <person name="Heiman D."/>
            <person name="Hepburn T."/>
            <person name="Howarth C."/>
            <person name="Jen D."/>
            <person name="Larson L."/>
            <person name="Mehta T."/>
            <person name="Neiman D."/>
            <person name="Pearson M."/>
            <person name="Roberts A."/>
            <person name="Saif S."/>
            <person name="Shea T."/>
            <person name="Shenoy N."/>
            <person name="Sisk P."/>
            <person name="Stolte C."/>
            <person name="Sykes S."/>
            <person name="Walk T."/>
            <person name="White J."/>
            <person name="Yandava C."/>
            <person name="Haas B."/>
            <person name="Nusbaum C."/>
            <person name="Birren B."/>
        </authorList>
    </citation>
    <scope>NUCLEOTIDE SEQUENCE</scope>
    <source>
        <strain evidence="8">ATCC 64411</strain>
    </source>
</reference>
<feature type="transmembrane region" description="Helical" evidence="6">
    <location>
        <begin position="274"/>
        <end position="295"/>
    </location>
</feature>
<reference evidence="9" key="5">
    <citation type="submission" date="2015-06" db="UniProtKB">
        <authorList>
            <consortium name="EnsemblFungi"/>
        </authorList>
    </citation>
    <scope>IDENTIFICATION</scope>
    <source>
        <strain evidence="9">ATCC 64411</strain>
    </source>
</reference>
<dbReference type="InterPro" id="IPR011701">
    <property type="entry name" value="MFS"/>
</dbReference>
<feature type="transmembrane region" description="Helical" evidence="6">
    <location>
        <begin position="115"/>
        <end position="133"/>
    </location>
</feature>
<gene>
    <name evidence="8" type="ORF">MAPG_11041</name>
</gene>
<dbReference type="PANTHER" id="PTHR23501">
    <property type="entry name" value="MAJOR FACILITATOR SUPERFAMILY"/>
    <property type="match status" value="1"/>
</dbReference>
<dbReference type="SUPFAM" id="SSF103473">
    <property type="entry name" value="MFS general substrate transporter"/>
    <property type="match status" value="1"/>
</dbReference>
<dbReference type="InterPro" id="IPR020846">
    <property type="entry name" value="MFS_dom"/>
</dbReference>
<name>A0A0C4EE76_MAGP6</name>
<dbReference type="PANTHER" id="PTHR23501:SF6">
    <property type="entry name" value="MULTIDRUG TRANSPORTER, PUTATIVE (AFU_ORTHOLOGUE AFUA_3G14560)-RELATED"/>
    <property type="match status" value="1"/>
</dbReference>
<keyword evidence="4 6" id="KW-0472">Membrane</keyword>
<feature type="compositionally biased region" description="Polar residues" evidence="5">
    <location>
        <begin position="23"/>
        <end position="49"/>
    </location>
</feature>
<feature type="compositionally biased region" description="Acidic residues" evidence="5">
    <location>
        <begin position="56"/>
        <end position="68"/>
    </location>
</feature>
<evidence type="ECO:0000259" key="7">
    <source>
        <dbReference type="PROSITE" id="PS50850"/>
    </source>
</evidence>
<keyword evidence="10" id="KW-1185">Reference proteome</keyword>
<comment type="subcellular location">
    <subcellularLocation>
        <location evidence="1">Membrane</location>
        <topology evidence="1">Multi-pass membrane protein</topology>
    </subcellularLocation>
</comment>
<dbReference type="eggNOG" id="KOG0254">
    <property type="taxonomic scope" value="Eukaryota"/>
</dbReference>
<feature type="transmembrane region" description="Helical" evidence="6">
    <location>
        <begin position="77"/>
        <end position="95"/>
    </location>
</feature>
<reference evidence="8" key="3">
    <citation type="submission" date="2011-03" db="EMBL/GenBank/DDBJ databases">
        <title>Annotation of Magnaporthe poae ATCC 64411.</title>
        <authorList>
            <person name="Ma L.-J."/>
            <person name="Dead R."/>
            <person name="Young S.K."/>
            <person name="Zeng Q."/>
            <person name="Gargeya S."/>
            <person name="Fitzgerald M."/>
            <person name="Haas B."/>
            <person name="Abouelleil A."/>
            <person name="Alvarado L."/>
            <person name="Arachchi H.M."/>
            <person name="Berlin A."/>
            <person name="Brown A."/>
            <person name="Chapman S.B."/>
            <person name="Chen Z."/>
            <person name="Dunbar C."/>
            <person name="Freedman E."/>
            <person name="Gearin G."/>
            <person name="Gellesch M."/>
            <person name="Goldberg J."/>
            <person name="Griggs A."/>
            <person name="Gujja S."/>
            <person name="Heiman D."/>
            <person name="Howarth C."/>
            <person name="Larson L."/>
            <person name="Lui A."/>
            <person name="MacDonald P.J.P."/>
            <person name="Mehta T."/>
            <person name="Montmayeur A."/>
            <person name="Murphy C."/>
            <person name="Neiman D."/>
            <person name="Pearson M."/>
            <person name="Priest M."/>
            <person name="Roberts A."/>
            <person name="Saif S."/>
            <person name="Shea T."/>
            <person name="Shenoy N."/>
            <person name="Sisk P."/>
            <person name="Stolte C."/>
            <person name="Sykes S."/>
            <person name="Yandava C."/>
            <person name="Wortman J."/>
            <person name="Nusbaum C."/>
            <person name="Birren B."/>
        </authorList>
    </citation>
    <scope>NUCLEOTIDE SEQUENCE</scope>
    <source>
        <strain evidence="8">ATCC 64411</strain>
    </source>
</reference>
<evidence type="ECO:0000313" key="9">
    <source>
        <dbReference type="EnsemblFungi" id="MAPG_11041T0"/>
    </source>
</evidence>
<dbReference type="VEuPathDB" id="FungiDB:MAPG_11041"/>
<feature type="transmembrane region" description="Helical" evidence="6">
    <location>
        <begin position="202"/>
        <end position="225"/>
    </location>
</feature>
<reference evidence="10" key="1">
    <citation type="submission" date="2010-05" db="EMBL/GenBank/DDBJ databases">
        <title>The genome sequence of Magnaporthe poae strain ATCC 64411.</title>
        <authorList>
            <person name="Ma L.-J."/>
            <person name="Dead R."/>
            <person name="Young S."/>
            <person name="Zeng Q."/>
            <person name="Koehrsen M."/>
            <person name="Alvarado L."/>
            <person name="Berlin A."/>
            <person name="Chapman S.B."/>
            <person name="Chen Z."/>
            <person name="Freedman E."/>
            <person name="Gellesch M."/>
            <person name="Goldberg J."/>
            <person name="Griggs A."/>
            <person name="Gujja S."/>
            <person name="Heilman E.R."/>
            <person name="Heiman D."/>
            <person name="Hepburn T."/>
            <person name="Howarth C."/>
            <person name="Jen D."/>
            <person name="Larson L."/>
            <person name="Mehta T."/>
            <person name="Neiman D."/>
            <person name="Pearson M."/>
            <person name="Roberts A."/>
            <person name="Saif S."/>
            <person name="Shea T."/>
            <person name="Shenoy N."/>
            <person name="Sisk P."/>
            <person name="Stolte C."/>
            <person name="Sykes S."/>
            <person name="Walk T."/>
            <person name="White J."/>
            <person name="Yandava C."/>
            <person name="Haas B."/>
            <person name="Nusbaum C."/>
            <person name="Birren B."/>
        </authorList>
    </citation>
    <scope>NUCLEOTIDE SEQUENCE [LARGE SCALE GENOMIC DNA]</scope>
    <source>
        <strain evidence="10">ATCC 64411 / 73-15</strain>
    </source>
</reference>
<organism evidence="9 10">
    <name type="scientific">Magnaporthiopsis poae (strain ATCC 64411 / 73-15)</name>
    <name type="common">Kentucky bluegrass fungus</name>
    <name type="synonym">Magnaporthe poae</name>
    <dbReference type="NCBI Taxonomy" id="644358"/>
    <lineage>
        <taxon>Eukaryota</taxon>
        <taxon>Fungi</taxon>
        <taxon>Dikarya</taxon>
        <taxon>Ascomycota</taxon>
        <taxon>Pezizomycotina</taxon>
        <taxon>Sordariomycetes</taxon>
        <taxon>Sordariomycetidae</taxon>
        <taxon>Magnaporthales</taxon>
        <taxon>Magnaporthaceae</taxon>
        <taxon>Magnaporthiopsis</taxon>
    </lineage>
</organism>
<dbReference type="InterPro" id="IPR036259">
    <property type="entry name" value="MFS_trans_sf"/>
</dbReference>
<keyword evidence="2 6" id="KW-0812">Transmembrane</keyword>
<dbReference type="PROSITE" id="PS50850">
    <property type="entry name" value="MFS"/>
    <property type="match status" value="1"/>
</dbReference>
<evidence type="ECO:0000256" key="4">
    <source>
        <dbReference type="ARBA" id="ARBA00023136"/>
    </source>
</evidence>
<dbReference type="OMA" id="CYFTIYL"/>
<proteinExistence type="predicted"/>
<dbReference type="AlphaFoldDB" id="A0A0C4EE76"/>
<evidence type="ECO:0000256" key="2">
    <source>
        <dbReference type="ARBA" id="ARBA00022692"/>
    </source>
</evidence>
<dbReference type="Proteomes" id="UP000011715">
    <property type="component" value="Unassembled WGS sequence"/>
</dbReference>
<feature type="region of interest" description="Disordered" evidence="5">
    <location>
        <begin position="1"/>
        <end position="68"/>
    </location>
</feature>
<evidence type="ECO:0000256" key="3">
    <source>
        <dbReference type="ARBA" id="ARBA00022989"/>
    </source>
</evidence>
<evidence type="ECO:0000313" key="8">
    <source>
        <dbReference type="EMBL" id="KLU92094.1"/>
    </source>
</evidence>
<dbReference type="GO" id="GO:0015174">
    <property type="term" value="F:basic amino acid transmembrane transporter activity"/>
    <property type="evidence" value="ECO:0007669"/>
    <property type="project" value="TreeGrafter"/>
</dbReference>
<dbReference type="OrthoDB" id="4160219at2759"/>
<feature type="compositionally biased region" description="Basic and acidic residues" evidence="5">
    <location>
        <begin position="1"/>
        <end position="18"/>
    </location>
</feature>
<reference evidence="9" key="4">
    <citation type="journal article" date="2015" name="G3 (Bethesda)">
        <title>Genome sequences of three phytopathogenic species of the Magnaporthaceae family of fungi.</title>
        <authorList>
            <person name="Okagaki L.H."/>
            <person name="Nunes C.C."/>
            <person name="Sailsbery J."/>
            <person name="Clay B."/>
            <person name="Brown D."/>
            <person name="John T."/>
            <person name="Oh Y."/>
            <person name="Young N."/>
            <person name="Fitzgerald M."/>
            <person name="Haas B.J."/>
            <person name="Zeng Q."/>
            <person name="Young S."/>
            <person name="Adiconis X."/>
            <person name="Fan L."/>
            <person name="Levin J.Z."/>
            <person name="Mitchell T.K."/>
            <person name="Okubara P.A."/>
            <person name="Farman M.L."/>
            <person name="Kohn L.M."/>
            <person name="Birren B."/>
            <person name="Ma L.-J."/>
            <person name="Dean R.A."/>
        </authorList>
    </citation>
    <scope>NUCLEOTIDE SEQUENCE</scope>
    <source>
        <strain evidence="9">ATCC 64411 / 73-15</strain>
    </source>
</reference>
<evidence type="ECO:0000313" key="10">
    <source>
        <dbReference type="Proteomes" id="UP000011715"/>
    </source>
</evidence>
<feature type="transmembrane region" description="Helical" evidence="6">
    <location>
        <begin position="145"/>
        <end position="164"/>
    </location>
</feature>
<accession>A0A0C4EE76</accession>
<dbReference type="STRING" id="644358.A0A0C4EE76"/>
<dbReference type="EMBL" id="GL876979">
    <property type="protein sequence ID" value="KLU92094.1"/>
    <property type="molecule type" value="Genomic_DNA"/>
</dbReference>
<feature type="transmembrane region" description="Helical" evidence="6">
    <location>
        <begin position="301"/>
        <end position="320"/>
    </location>
</feature>
<protein>
    <recommendedName>
        <fullName evidence="7">Major facilitator superfamily (MFS) profile domain-containing protein</fullName>
    </recommendedName>
</protein>
<feature type="transmembrane region" description="Helical" evidence="6">
    <location>
        <begin position="170"/>
        <end position="195"/>
    </location>
</feature>
<dbReference type="Pfam" id="PF07690">
    <property type="entry name" value="MFS_1"/>
    <property type="match status" value="1"/>
</dbReference>
<evidence type="ECO:0000256" key="6">
    <source>
        <dbReference type="SAM" id="Phobius"/>
    </source>
</evidence>
<evidence type="ECO:0000256" key="5">
    <source>
        <dbReference type="SAM" id="MobiDB-lite"/>
    </source>
</evidence>
<sequence>MSDRTSRHGPTARERADADDGNLSLSGTTTASETTPLLQQSDAGSTRDGTISDPEVVIEDGDSDDDDVPSTIGKWRAFALIMSMWALVFLQASNMSGMTMTQSAVAADLDAYEGAMWFTSSYLIATSSLAPVVGKLATIFSPASLVAVSALFFAVGAVATSQATTFGAFIAARCLVGAGGAGIMTMALVLVIQYVSKKRRGLLIGLINAGFTIGLSTGAIVYGALLEAVGWRALFYLQTPLALLGGIGVWFSLPKVEKSKSANGDKRTTWQKLAAIDYAGAATLTLAIVMFLYGLSGVIQPLYLAFSAVVLAVFLAIDWASWPHAGLFCFTPPSSSLRSAASRPPSPAPC</sequence>
<dbReference type="GO" id="GO:0000329">
    <property type="term" value="C:fungal-type vacuole membrane"/>
    <property type="evidence" value="ECO:0007669"/>
    <property type="project" value="TreeGrafter"/>
</dbReference>
<dbReference type="EMBL" id="ADBL01002716">
    <property type="status" value="NOT_ANNOTATED_CDS"/>
    <property type="molecule type" value="Genomic_DNA"/>
</dbReference>
<evidence type="ECO:0000256" key="1">
    <source>
        <dbReference type="ARBA" id="ARBA00004141"/>
    </source>
</evidence>
<dbReference type="EnsemblFungi" id="MAPG_11041T0">
    <property type="protein sequence ID" value="MAPG_11041T0"/>
    <property type="gene ID" value="MAPG_11041"/>
</dbReference>
<feature type="domain" description="Major facilitator superfamily (MFS) profile" evidence="7">
    <location>
        <begin position="80"/>
        <end position="350"/>
    </location>
</feature>
<dbReference type="Gene3D" id="1.20.1250.20">
    <property type="entry name" value="MFS general substrate transporter like domains"/>
    <property type="match status" value="1"/>
</dbReference>